<comment type="caution">
    <text evidence="9">The sequence shown here is derived from an EMBL/GenBank/DDBJ whole genome shotgun (WGS) entry which is preliminary data.</text>
</comment>
<evidence type="ECO:0000313" key="9">
    <source>
        <dbReference type="EMBL" id="KAJ2897234.1"/>
    </source>
</evidence>
<dbReference type="SMART" id="SM01133">
    <property type="entry name" value="DeoC"/>
    <property type="match status" value="1"/>
</dbReference>
<feature type="active site" description="Schiff-base intermediate with acetaldehyde" evidence="8">
    <location>
        <position position="164"/>
    </location>
</feature>
<evidence type="ECO:0000256" key="3">
    <source>
        <dbReference type="ARBA" id="ARBA00022490"/>
    </source>
</evidence>
<keyword evidence="3" id="KW-0963">Cytoplasm</keyword>
<sequence>MASLGTITVTLSQMAKQIDHSLLPPNMTDAEIQAGLDLCSKYKVASACVKPYSIPAAVETFKGTDVKVCAVIGFPHGNSTTEIKVLEAVAAVTAGATEIDMVVNVGKVLGKDWGYVAAEIAAINTAVESEGAILKVIFENDFLQDEHIVELCKICTKAKVAFVKTSTGYGFVKRENGMYSYNGATVPHVELMRKECGPDVKIKAAGGVRTVDEFLYMMKIGTTRIGTSGTAGLMEEAKRRGIGEEPTVVELKAPRESAGGSGY</sequence>
<comment type="catalytic activity">
    <reaction evidence="7">
        <text>2-deoxy-D-ribose 5-phosphate = D-glyceraldehyde 3-phosphate + acetaldehyde</text>
        <dbReference type="Rhea" id="RHEA:12821"/>
        <dbReference type="ChEBI" id="CHEBI:15343"/>
        <dbReference type="ChEBI" id="CHEBI:59776"/>
        <dbReference type="ChEBI" id="CHEBI:62877"/>
        <dbReference type="EC" id="4.1.2.4"/>
    </reaction>
</comment>
<dbReference type="PIRSF" id="PIRSF001357">
    <property type="entry name" value="DeoC"/>
    <property type="match status" value="1"/>
</dbReference>
<dbReference type="FunFam" id="3.20.20.70:FF:000044">
    <property type="entry name" value="Deoxyribose-phosphate aldolase"/>
    <property type="match status" value="1"/>
</dbReference>
<evidence type="ECO:0000256" key="5">
    <source>
        <dbReference type="ARBA" id="ARBA00023270"/>
    </source>
</evidence>
<gene>
    <name evidence="9" type="ORF">MKZ38_004836</name>
</gene>
<reference evidence="9" key="1">
    <citation type="submission" date="2022-07" db="EMBL/GenBank/DDBJ databases">
        <title>Draft genome sequence of Zalerion maritima ATCC 34329, a (micro)plastics degrading marine fungus.</title>
        <authorList>
            <person name="Paco A."/>
            <person name="Goncalves M.F.M."/>
            <person name="Rocha-Santos T.A.P."/>
            <person name="Alves A."/>
        </authorList>
    </citation>
    <scope>NUCLEOTIDE SEQUENCE</scope>
    <source>
        <strain evidence="9">ATCC 34329</strain>
    </source>
</reference>
<evidence type="ECO:0000256" key="8">
    <source>
        <dbReference type="PIRSR" id="PIRSR001357-50"/>
    </source>
</evidence>
<dbReference type="InterPro" id="IPR028581">
    <property type="entry name" value="DeoC_typeI"/>
</dbReference>
<keyword evidence="10" id="KW-1185">Reference proteome</keyword>
<evidence type="ECO:0000256" key="4">
    <source>
        <dbReference type="ARBA" id="ARBA00023239"/>
    </source>
</evidence>
<evidence type="ECO:0000256" key="1">
    <source>
        <dbReference type="ARBA" id="ARBA00010936"/>
    </source>
</evidence>
<protein>
    <recommendedName>
        <fullName evidence="2">deoxyribose-phosphate aldolase</fullName>
        <ecNumber evidence="2">4.1.2.4</ecNumber>
    </recommendedName>
    <alternativeName>
        <fullName evidence="6">2-deoxy-D-ribose 5-phosphate aldolase</fullName>
    </alternativeName>
</protein>
<dbReference type="GO" id="GO:0016052">
    <property type="term" value="P:carbohydrate catabolic process"/>
    <property type="evidence" value="ECO:0007669"/>
    <property type="project" value="TreeGrafter"/>
</dbReference>
<dbReference type="HAMAP" id="MF_00114">
    <property type="entry name" value="DeoC_type1"/>
    <property type="match status" value="1"/>
</dbReference>
<dbReference type="Proteomes" id="UP001201980">
    <property type="component" value="Unassembled WGS sequence"/>
</dbReference>
<dbReference type="PANTHER" id="PTHR10889:SF1">
    <property type="entry name" value="DEOXYRIBOSE-PHOSPHATE ALDOLASE"/>
    <property type="match status" value="1"/>
</dbReference>
<keyword evidence="5 8" id="KW-0704">Schiff base</keyword>
<evidence type="ECO:0000256" key="6">
    <source>
        <dbReference type="ARBA" id="ARBA00032755"/>
    </source>
</evidence>
<dbReference type="InterPro" id="IPR002915">
    <property type="entry name" value="DeoC/FbaB/LacD_aldolase"/>
</dbReference>
<dbReference type="GO" id="GO:0009264">
    <property type="term" value="P:deoxyribonucleotide catabolic process"/>
    <property type="evidence" value="ECO:0007669"/>
    <property type="project" value="InterPro"/>
</dbReference>
<dbReference type="CDD" id="cd00959">
    <property type="entry name" value="DeoC"/>
    <property type="match status" value="1"/>
</dbReference>
<comment type="similarity">
    <text evidence="1">Belongs to the DeoC/FbaB aldolase family. DeoC type 1 subfamily.</text>
</comment>
<dbReference type="Pfam" id="PF01791">
    <property type="entry name" value="DeoC"/>
    <property type="match status" value="1"/>
</dbReference>
<dbReference type="EMBL" id="JAKWBI020000286">
    <property type="protein sequence ID" value="KAJ2897234.1"/>
    <property type="molecule type" value="Genomic_DNA"/>
</dbReference>
<dbReference type="Gene3D" id="3.20.20.70">
    <property type="entry name" value="Aldolase class I"/>
    <property type="match status" value="1"/>
</dbReference>
<accession>A0AAD5RM24</accession>
<keyword evidence="4" id="KW-0456">Lyase</keyword>
<dbReference type="SUPFAM" id="SSF51569">
    <property type="entry name" value="Aldolase"/>
    <property type="match status" value="1"/>
</dbReference>
<dbReference type="InterPro" id="IPR013785">
    <property type="entry name" value="Aldolase_TIM"/>
</dbReference>
<dbReference type="GO" id="GO:0005737">
    <property type="term" value="C:cytoplasm"/>
    <property type="evidence" value="ECO:0007669"/>
    <property type="project" value="InterPro"/>
</dbReference>
<dbReference type="GO" id="GO:0004139">
    <property type="term" value="F:deoxyribose-phosphate aldolase activity"/>
    <property type="evidence" value="ECO:0007669"/>
    <property type="project" value="UniProtKB-EC"/>
</dbReference>
<dbReference type="NCBIfam" id="TIGR00126">
    <property type="entry name" value="deoC"/>
    <property type="match status" value="1"/>
</dbReference>
<name>A0AAD5RM24_9PEZI</name>
<evidence type="ECO:0000313" key="10">
    <source>
        <dbReference type="Proteomes" id="UP001201980"/>
    </source>
</evidence>
<proteinExistence type="inferred from homology"/>
<dbReference type="PANTHER" id="PTHR10889">
    <property type="entry name" value="DEOXYRIBOSE-PHOSPHATE ALDOLASE"/>
    <property type="match status" value="1"/>
</dbReference>
<dbReference type="EC" id="4.1.2.4" evidence="2"/>
<evidence type="ECO:0000256" key="2">
    <source>
        <dbReference type="ARBA" id="ARBA00012515"/>
    </source>
</evidence>
<feature type="active site" description="Proton donor/acceptor" evidence="8">
    <location>
        <position position="203"/>
    </location>
</feature>
<organism evidence="9 10">
    <name type="scientific">Zalerion maritima</name>
    <dbReference type="NCBI Taxonomy" id="339359"/>
    <lineage>
        <taxon>Eukaryota</taxon>
        <taxon>Fungi</taxon>
        <taxon>Dikarya</taxon>
        <taxon>Ascomycota</taxon>
        <taxon>Pezizomycotina</taxon>
        <taxon>Sordariomycetes</taxon>
        <taxon>Lulworthiomycetidae</taxon>
        <taxon>Lulworthiales</taxon>
        <taxon>Lulworthiaceae</taxon>
        <taxon>Zalerion</taxon>
    </lineage>
</organism>
<dbReference type="AlphaFoldDB" id="A0AAD5RM24"/>
<dbReference type="InterPro" id="IPR011343">
    <property type="entry name" value="DeoC"/>
</dbReference>
<evidence type="ECO:0000256" key="7">
    <source>
        <dbReference type="ARBA" id="ARBA00048791"/>
    </source>
</evidence>